<feature type="compositionally biased region" description="Low complexity" evidence="1">
    <location>
        <begin position="10"/>
        <end position="22"/>
    </location>
</feature>
<dbReference type="Proteomes" id="UP001182556">
    <property type="component" value="Unassembled WGS sequence"/>
</dbReference>
<evidence type="ECO:0000256" key="1">
    <source>
        <dbReference type="SAM" id="MobiDB-lite"/>
    </source>
</evidence>
<feature type="compositionally biased region" description="Polar residues" evidence="1">
    <location>
        <begin position="23"/>
        <end position="32"/>
    </location>
</feature>
<feature type="compositionally biased region" description="Low complexity" evidence="1">
    <location>
        <begin position="37"/>
        <end position="50"/>
    </location>
</feature>
<dbReference type="EMBL" id="JAODAN010000004">
    <property type="protein sequence ID" value="KAK1924709.1"/>
    <property type="molecule type" value="Genomic_DNA"/>
</dbReference>
<feature type="region of interest" description="Disordered" evidence="1">
    <location>
        <begin position="1"/>
        <end position="50"/>
    </location>
</feature>
<accession>A0AAD9FR99</accession>
<gene>
    <name evidence="2" type="ORF">DB88DRAFT_509782</name>
</gene>
<reference evidence="2" key="1">
    <citation type="submission" date="2023-02" db="EMBL/GenBank/DDBJ databases">
        <title>Identification and recombinant expression of a fungal hydrolase from Papiliotrema laurentii that hydrolyzes apple cutin and clears colloidal polyester polyurethane.</title>
        <authorList>
            <consortium name="DOE Joint Genome Institute"/>
            <person name="Roman V.A."/>
            <person name="Bojanowski C."/>
            <person name="Crable B.R."/>
            <person name="Wagner D.N."/>
            <person name="Hung C.S."/>
            <person name="Nadeau L.J."/>
            <person name="Schratz L."/>
            <person name="Haridas S."/>
            <person name="Pangilinan J."/>
            <person name="Lipzen A."/>
            <person name="Na H."/>
            <person name="Yan M."/>
            <person name="Ng V."/>
            <person name="Grigoriev I.V."/>
            <person name="Spatafora J.W."/>
            <person name="Barlow D."/>
            <person name="Biffinger J."/>
            <person name="Kelley-Loughnane N."/>
            <person name="Varaljay V.A."/>
            <person name="Crookes-Goodson W.J."/>
        </authorList>
    </citation>
    <scope>NUCLEOTIDE SEQUENCE</scope>
    <source>
        <strain evidence="2">5307AH</strain>
    </source>
</reference>
<evidence type="ECO:0000313" key="2">
    <source>
        <dbReference type="EMBL" id="KAK1924709.1"/>
    </source>
</evidence>
<keyword evidence="3" id="KW-1185">Reference proteome</keyword>
<feature type="compositionally biased region" description="Polar residues" evidence="1">
    <location>
        <begin position="102"/>
        <end position="128"/>
    </location>
</feature>
<evidence type="ECO:0000313" key="3">
    <source>
        <dbReference type="Proteomes" id="UP001182556"/>
    </source>
</evidence>
<sequence length="331" mass="36345">MSIHQGIEQSHPTSTTPITSHTALQTPSSTIADTDPSQHSASTHPSASSADVVETMFDDFGPIDPLLGMEDAFGDIGSEPFPSANTGPARTAPGWNTGGGEQNTDADVQSTISSRPLNKNSDANQVNQVDPFDGSGVQREKVGGRARLVRHKHKRSELEDGHDETKQEGGEDLPDYSKTQAQDARKDTEVKHSPPSGGKMTQEEDDKAEEDFDLREPVRPGTLTNGANIQVARFDSRKELVDKWDAIQAEMVPELKKWAEESLENSLTMIYSVVHLFHLEAFKAEKSLRQGVEAIEAEEEKHCKLTQRQKILDFTEKWSSFAATLRDPGQG</sequence>
<dbReference type="AlphaFoldDB" id="A0AAD9FR99"/>
<feature type="compositionally biased region" description="Basic and acidic residues" evidence="1">
    <location>
        <begin position="156"/>
        <end position="169"/>
    </location>
</feature>
<name>A0AAD9FR99_PAPLA</name>
<protein>
    <submittedName>
        <fullName evidence="2">Uncharacterized protein</fullName>
    </submittedName>
</protein>
<comment type="caution">
    <text evidence="2">The sequence shown here is derived from an EMBL/GenBank/DDBJ whole genome shotgun (WGS) entry which is preliminary data.</text>
</comment>
<feature type="region of interest" description="Disordered" evidence="1">
    <location>
        <begin position="68"/>
        <end position="224"/>
    </location>
</feature>
<organism evidence="2 3">
    <name type="scientific">Papiliotrema laurentii</name>
    <name type="common">Cryptococcus laurentii</name>
    <dbReference type="NCBI Taxonomy" id="5418"/>
    <lineage>
        <taxon>Eukaryota</taxon>
        <taxon>Fungi</taxon>
        <taxon>Dikarya</taxon>
        <taxon>Basidiomycota</taxon>
        <taxon>Agaricomycotina</taxon>
        <taxon>Tremellomycetes</taxon>
        <taxon>Tremellales</taxon>
        <taxon>Rhynchogastremaceae</taxon>
        <taxon>Papiliotrema</taxon>
    </lineage>
</organism>
<proteinExistence type="predicted"/>
<feature type="compositionally biased region" description="Basic and acidic residues" evidence="1">
    <location>
        <begin position="183"/>
        <end position="192"/>
    </location>
</feature>
<feature type="compositionally biased region" description="Acidic residues" evidence="1">
    <location>
        <begin position="203"/>
        <end position="213"/>
    </location>
</feature>